<feature type="transmembrane region" description="Helical" evidence="7">
    <location>
        <begin position="314"/>
        <end position="335"/>
    </location>
</feature>
<dbReference type="PROSITE" id="PS50850">
    <property type="entry name" value="MFS"/>
    <property type="match status" value="1"/>
</dbReference>
<evidence type="ECO:0000256" key="7">
    <source>
        <dbReference type="SAM" id="Phobius"/>
    </source>
</evidence>
<dbReference type="InterPro" id="IPR020846">
    <property type="entry name" value="MFS_dom"/>
</dbReference>
<feature type="transmembrane region" description="Helical" evidence="7">
    <location>
        <begin position="375"/>
        <end position="398"/>
    </location>
</feature>
<dbReference type="GO" id="GO:0015112">
    <property type="term" value="F:nitrate transmembrane transporter activity"/>
    <property type="evidence" value="ECO:0007669"/>
    <property type="project" value="InterPro"/>
</dbReference>
<sequence length="406" mass="41192">MTTPKEEAMAEDIRSVGSAARALVLATVGFAVNFWAWALLSPLGPRFKELLELSFGQQALLVAVPVIVGSLGRIPVGALTDRFGGRVMFPLLSLATIVPVLYLGLSGQYSLAGLLVGGFFLGLGGTVFAVGVPLVNAWFPPERRGLAIGIFGAGMGGTAISALTTVRFVTGLGDKAPFLITAAALALYAGVAWLLLRDAPGRVVPSTSVVSRLSAAARLPIAWQACVLYAVAFGGYVAFSVYLPAYLKTAYGLEQVDAANRMAGFVVVAVLMRPVGGWLSDRFGAIAVLTGVFAVVAAGATLQSATPGLMPLGTVAFLAMAAALGAGSGAVFALVARTAPASQVGSVTGLVGAAGGLGGFVPPLVMSAVHGRTGSYGLGLLLLALVSLGCLVLTVTIVRRTTSARS</sequence>
<keyword evidence="3 7" id="KW-0812">Transmembrane</keyword>
<dbReference type="Gene3D" id="1.20.1250.20">
    <property type="entry name" value="MFS general substrate transporter like domains"/>
    <property type="match status" value="2"/>
</dbReference>
<evidence type="ECO:0000256" key="3">
    <source>
        <dbReference type="ARBA" id="ARBA00022692"/>
    </source>
</evidence>
<feature type="transmembrane region" description="Helical" evidence="7">
    <location>
        <begin position="176"/>
        <end position="196"/>
    </location>
</feature>
<dbReference type="eggNOG" id="COG2223">
    <property type="taxonomic scope" value="Bacteria"/>
</dbReference>
<evidence type="ECO:0000259" key="8">
    <source>
        <dbReference type="PROSITE" id="PS50850"/>
    </source>
</evidence>
<evidence type="ECO:0000256" key="4">
    <source>
        <dbReference type="ARBA" id="ARBA00022989"/>
    </source>
</evidence>
<dbReference type="InterPro" id="IPR036259">
    <property type="entry name" value="MFS_trans_sf"/>
</dbReference>
<evidence type="ECO:0000256" key="1">
    <source>
        <dbReference type="ARBA" id="ARBA00004651"/>
    </source>
</evidence>
<evidence type="ECO:0000256" key="5">
    <source>
        <dbReference type="ARBA" id="ARBA00023063"/>
    </source>
</evidence>
<dbReference type="EMBL" id="AVPK01000004">
    <property type="protein sequence ID" value="KGN37801.1"/>
    <property type="molecule type" value="Genomic_DNA"/>
</dbReference>
<protein>
    <submittedName>
        <fullName evidence="9">MFS transporter</fullName>
    </submittedName>
</protein>
<feature type="transmembrane region" description="Helical" evidence="7">
    <location>
        <begin position="60"/>
        <end position="80"/>
    </location>
</feature>
<feature type="domain" description="Major facilitator superfamily (MFS) profile" evidence="8">
    <location>
        <begin position="22"/>
        <end position="402"/>
    </location>
</feature>
<feature type="transmembrane region" description="Helical" evidence="7">
    <location>
        <begin position="146"/>
        <end position="170"/>
    </location>
</feature>
<feature type="transmembrane region" description="Helical" evidence="7">
    <location>
        <begin position="347"/>
        <end position="369"/>
    </location>
</feature>
<evidence type="ECO:0000313" key="9">
    <source>
        <dbReference type="EMBL" id="KGN37801.1"/>
    </source>
</evidence>
<keyword evidence="5" id="KW-0534">Nitrate assimilation</keyword>
<dbReference type="PANTHER" id="PTHR23515">
    <property type="entry name" value="HIGH-AFFINITY NITRATE TRANSPORTER 2.3"/>
    <property type="match status" value="1"/>
</dbReference>
<comment type="similarity">
    <text evidence="2">Belongs to the major facilitator superfamily. Nitrate/nitrite porter (TC 2.A.1.8) family.</text>
</comment>
<comment type="caution">
    <text evidence="9">The sequence shown here is derived from an EMBL/GenBank/DDBJ whole genome shotgun (WGS) entry which is preliminary data.</text>
</comment>
<feature type="transmembrane region" description="Helical" evidence="7">
    <location>
        <begin position="283"/>
        <end position="302"/>
    </location>
</feature>
<evidence type="ECO:0000256" key="6">
    <source>
        <dbReference type="ARBA" id="ARBA00023136"/>
    </source>
</evidence>
<keyword evidence="6 7" id="KW-0472">Membrane</keyword>
<dbReference type="OrthoDB" id="9771451at2"/>
<feature type="transmembrane region" description="Helical" evidence="7">
    <location>
        <begin position="20"/>
        <end position="40"/>
    </location>
</feature>
<dbReference type="GO" id="GO:0042128">
    <property type="term" value="P:nitrate assimilation"/>
    <property type="evidence" value="ECO:0007669"/>
    <property type="project" value="UniProtKB-KW"/>
</dbReference>
<dbReference type="STRING" id="1385521.N803_12135"/>
<feature type="transmembrane region" description="Helical" evidence="7">
    <location>
        <begin position="217"/>
        <end position="238"/>
    </location>
</feature>
<dbReference type="Pfam" id="PF07690">
    <property type="entry name" value="MFS_1"/>
    <property type="match status" value="1"/>
</dbReference>
<keyword evidence="10" id="KW-1185">Reference proteome</keyword>
<dbReference type="InterPro" id="IPR011701">
    <property type="entry name" value="MFS"/>
</dbReference>
<keyword evidence="4 7" id="KW-1133">Transmembrane helix</keyword>
<evidence type="ECO:0000256" key="2">
    <source>
        <dbReference type="ARBA" id="ARBA00008432"/>
    </source>
</evidence>
<feature type="transmembrane region" description="Helical" evidence="7">
    <location>
        <begin position="87"/>
        <end position="105"/>
    </location>
</feature>
<gene>
    <name evidence="9" type="ORF">N803_12135</name>
</gene>
<feature type="transmembrane region" description="Helical" evidence="7">
    <location>
        <begin position="258"/>
        <end position="276"/>
    </location>
</feature>
<accession>A0A0A0JQC9</accession>
<name>A0A0A0JQC9_9MICO</name>
<evidence type="ECO:0000313" key="10">
    <source>
        <dbReference type="Proteomes" id="UP000030011"/>
    </source>
</evidence>
<dbReference type="InterPro" id="IPR044772">
    <property type="entry name" value="NO3_transporter"/>
</dbReference>
<dbReference type="GO" id="GO:0005886">
    <property type="term" value="C:plasma membrane"/>
    <property type="evidence" value="ECO:0007669"/>
    <property type="project" value="UniProtKB-SubCell"/>
</dbReference>
<feature type="transmembrane region" description="Helical" evidence="7">
    <location>
        <begin position="111"/>
        <end position="139"/>
    </location>
</feature>
<comment type="subcellular location">
    <subcellularLocation>
        <location evidence="1">Cell membrane</location>
        <topology evidence="1">Multi-pass membrane protein</topology>
    </subcellularLocation>
</comment>
<dbReference type="Proteomes" id="UP000030011">
    <property type="component" value="Unassembled WGS sequence"/>
</dbReference>
<dbReference type="SUPFAM" id="SSF103473">
    <property type="entry name" value="MFS general substrate transporter"/>
    <property type="match status" value="1"/>
</dbReference>
<dbReference type="AlphaFoldDB" id="A0A0A0JQC9"/>
<organism evidence="9 10">
    <name type="scientific">Knoellia subterranea KCTC 19937</name>
    <dbReference type="NCBI Taxonomy" id="1385521"/>
    <lineage>
        <taxon>Bacteria</taxon>
        <taxon>Bacillati</taxon>
        <taxon>Actinomycetota</taxon>
        <taxon>Actinomycetes</taxon>
        <taxon>Micrococcales</taxon>
        <taxon>Intrasporangiaceae</taxon>
        <taxon>Knoellia</taxon>
    </lineage>
</organism>
<reference evidence="9 10" key="1">
    <citation type="submission" date="2013-08" db="EMBL/GenBank/DDBJ databases">
        <title>The genome sequence of Knoellia subterranea.</title>
        <authorList>
            <person name="Zhu W."/>
            <person name="Wang G."/>
        </authorList>
    </citation>
    <scope>NUCLEOTIDE SEQUENCE [LARGE SCALE GENOMIC DNA]</scope>
    <source>
        <strain evidence="9 10">KCTC 19937</strain>
    </source>
</reference>
<proteinExistence type="inferred from homology"/>